<sequence length="100" mass="11031">MTVVMVVMNHPPVLKLNVTTPHTSNVRMETVSYPVYCVMVLMIVMIILMKILIMQNVNHCVTCALIQAISFAAMVSASTSLSLVIMPMTVEMEVMNSLVS</sequence>
<dbReference type="AlphaFoldDB" id="A0A8D8UZE7"/>
<evidence type="ECO:0000313" key="2">
    <source>
        <dbReference type="EMBL" id="CAG6716181.1"/>
    </source>
</evidence>
<keyword evidence="1" id="KW-1133">Transmembrane helix</keyword>
<dbReference type="EMBL" id="HBUF01354047">
    <property type="protein sequence ID" value="CAG6716181.1"/>
    <property type="molecule type" value="Transcribed_RNA"/>
</dbReference>
<keyword evidence="1" id="KW-0472">Membrane</keyword>
<keyword evidence="1" id="KW-0812">Transmembrane</keyword>
<organism evidence="2">
    <name type="scientific">Cacopsylla melanoneura</name>
    <dbReference type="NCBI Taxonomy" id="428564"/>
    <lineage>
        <taxon>Eukaryota</taxon>
        <taxon>Metazoa</taxon>
        <taxon>Ecdysozoa</taxon>
        <taxon>Arthropoda</taxon>
        <taxon>Hexapoda</taxon>
        <taxon>Insecta</taxon>
        <taxon>Pterygota</taxon>
        <taxon>Neoptera</taxon>
        <taxon>Paraneoptera</taxon>
        <taxon>Hemiptera</taxon>
        <taxon>Sternorrhyncha</taxon>
        <taxon>Psylloidea</taxon>
        <taxon>Psyllidae</taxon>
        <taxon>Psyllinae</taxon>
        <taxon>Cacopsylla</taxon>
    </lineage>
</organism>
<reference evidence="2" key="1">
    <citation type="submission" date="2021-05" db="EMBL/GenBank/DDBJ databases">
        <authorList>
            <person name="Alioto T."/>
            <person name="Alioto T."/>
            <person name="Gomez Garrido J."/>
        </authorList>
    </citation>
    <scope>NUCLEOTIDE SEQUENCE</scope>
</reference>
<dbReference type="EMBL" id="HBUF01354045">
    <property type="protein sequence ID" value="CAG6716173.1"/>
    <property type="molecule type" value="Transcribed_RNA"/>
</dbReference>
<feature type="transmembrane region" description="Helical" evidence="1">
    <location>
        <begin position="65"/>
        <end position="90"/>
    </location>
</feature>
<feature type="transmembrane region" description="Helical" evidence="1">
    <location>
        <begin position="33"/>
        <end position="53"/>
    </location>
</feature>
<name>A0A8D8UZE7_9HEMI</name>
<accession>A0A8D8UZE7</accession>
<proteinExistence type="predicted"/>
<evidence type="ECO:0000256" key="1">
    <source>
        <dbReference type="SAM" id="Phobius"/>
    </source>
</evidence>
<protein>
    <submittedName>
        <fullName evidence="2">Uncharacterized protein</fullName>
    </submittedName>
</protein>
<dbReference type="EMBL" id="HBUF01354046">
    <property type="protein sequence ID" value="CAG6716177.1"/>
    <property type="molecule type" value="Transcribed_RNA"/>
</dbReference>